<dbReference type="GO" id="GO:0016491">
    <property type="term" value="F:oxidoreductase activity"/>
    <property type="evidence" value="ECO:0007669"/>
    <property type="project" value="UniProtKB-KW"/>
</dbReference>
<gene>
    <name evidence="4" type="ORF">K504DRAFT_522300</name>
</gene>
<reference evidence="4" key="1">
    <citation type="journal article" date="2020" name="Stud. Mycol.">
        <title>101 Dothideomycetes genomes: a test case for predicting lifestyles and emergence of pathogens.</title>
        <authorList>
            <person name="Haridas S."/>
            <person name="Albert R."/>
            <person name="Binder M."/>
            <person name="Bloem J."/>
            <person name="Labutti K."/>
            <person name="Salamov A."/>
            <person name="Andreopoulos B."/>
            <person name="Baker S."/>
            <person name="Barry K."/>
            <person name="Bills G."/>
            <person name="Bluhm B."/>
            <person name="Cannon C."/>
            <person name="Castanera R."/>
            <person name="Culley D."/>
            <person name="Daum C."/>
            <person name="Ezra D."/>
            <person name="Gonzalez J."/>
            <person name="Henrissat B."/>
            <person name="Kuo A."/>
            <person name="Liang C."/>
            <person name="Lipzen A."/>
            <person name="Lutzoni F."/>
            <person name="Magnuson J."/>
            <person name="Mondo S."/>
            <person name="Nolan M."/>
            <person name="Ohm R."/>
            <person name="Pangilinan J."/>
            <person name="Park H.-J."/>
            <person name="Ramirez L."/>
            <person name="Alfaro M."/>
            <person name="Sun H."/>
            <person name="Tritt A."/>
            <person name="Yoshinaga Y."/>
            <person name="Zwiers L.-H."/>
            <person name="Turgeon B."/>
            <person name="Goodwin S."/>
            <person name="Spatafora J."/>
            <person name="Crous P."/>
            <person name="Grigoriev I."/>
        </authorList>
    </citation>
    <scope>NUCLEOTIDE SEQUENCE</scope>
    <source>
        <strain evidence="4">CBS 279.74</strain>
    </source>
</reference>
<dbReference type="SUPFAM" id="SSF51197">
    <property type="entry name" value="Clavaminate synthase-like"/>
    <property type="match status" value="1"/>
</dbReference>
<dbReference type="GO" id="GO:0044283">
    <property type="term" value="P:small molecule biosynthetic process"/>
    <property type="evidence" value="ECO:0007669"/>
    <property type="project" value="UniProtKB-ARBA"/>
</dbReference>
<keyword evidence="5" id="KW-1185">Reference proteome</keyword>
<keyword evidence="2" id="KW-0560">Oxidoreductase</keyword>
<dbReference type="InterPro" id="IPR027443">
    <property type="entry name" value="IPNS-like_sf"/>
</dbReference>
<feature type="domain" description="Fe2OG dioxygenase" evidence="3">
    <location>
        <begin position="160"/>
        <end position="273"/>
    </location>
</feature>
<dbReference type="AlphaFoldDB" id="A0A6G1KJT5"/>
<keyword evidence="2" id="KW-0408">Iron</keyword>
<protein>
    <submittedName>
        <fullName evidence="4">Iron/ascorbate family oxidoreductase</fullName>
    </submittedName>
</protein>
<organism evidence="4 5">
    <name type="scientific">Pleomassaria siparia CBS 279.74</name>
    <dbReference type="NCBI Taxonomy" id="1314801"/>
    <lineage>
        <taxon>Eukaryota</taxon>
        <taxon>Fungi</taxon>
        <taxon>Dikarya</taxon>
        <taxon>Ascomycota</taxon>
        <taxon>Pezizomycotina</taxon>
        <taxon>Dothideomycetes</taxon>
        <taxon>Pleosporomycetidae</taxon>
        <taxon>Pleosporales</taxon>
        <taxon>Pleomassariaceae</taxon>
        <taxon>Pleomassaria</taxon>
    </lineage>
</organism>
<dbReference type="InterPro" id="IPR026992">
    <property type="entry name" value="DIOX_N"/>
</dbReference>
<dbReference type="Pfam" id="PF14226">
    <property type="entry name" value="DIOX_N"/>
    <property type="match status" value="1"/>
</dbReference>
<evidence type="ECO:0000256" key="2">
    <source>
        <dbReference type="RuleBase" id="RU003682"/>
    </source>
</evidence>
<evidence type="ECO:0000256" key="1">
    <source>
        <dbReference type="ARBA" id="ARBA00008056"/>
    </source>
</evidence>
<dbReference type="PANTHER" id="PTHR47990">
    <property type="entry name" value="2-OXOGLUTARATE (2OG) AND FE(II)-DEPENDENT OXYGENASE SUPERFAMILY PROTEIN-RELATED"/>
    <property type="match status" value="1"/>
</dbReference>
<keyword evidence="2" id="KW-0479">Metal-binding</keyword>
<dbReference type="EMBL" id="MU005766">
    <property type="protein sequence ID" value="KAF2712815.1"/>
    <property type="molecule type" value="Genomic_DNA"/>
</dbReference>
<dbReference type="InterPro" id="IPR050231">
    <property type="entry name" value="Iron_ascorbate_oxido_reductase"/>
</dbReference>
<dbReference type="PROSITE" id="PS51471">
    <property type="entry name" value="FE2OG_OXY"/>
    <property type="match status" value="1"/>
</dbReference>
<comment type="similarity">
    <text evidence="1 2">Belongs to the iron/ascorbate-dependent oxidoreductase family.</text>
</comment>
<accession>A0A6G1KJT5</accession>
<dbReference type="Gene3D" id="2.60.120.330">
    <property type="entry name" value="B-lactam Antibiotic, Isopenicillin N Synthase, Chain"/>
    <property type="match status" value="1"/>
</dbReference>
<name>A0A6G1KJT5_9PLEO</name>
<dbReference type="Proteomes" id="UP000799428">
    <property type="component" value="Unassembled WGS sequence"/>
</dbReference>
<sequence>MFGPPPPVPAVSLKDFDARKDDITNELVEAAETAGFFTLIDHGITIDEINAQFALSEQYFDLPHEVKGRIPHDIKTNNGWEYKSQIRQSTGTADQKESFWIRRDSEWPTDNEVSNFRDTTKRFMGKCEEISRKVLACFSVALGFPEDHLNEAMDVEAADNLTQMRLIHYMASENSLGTWRAGNHTDVGCLTLLFQRDGEDGLEICPGRESHNDHAIGDTFHPLPAVTGPIVVNIGDMLMAWSDDRLKANFHRVRAKDVGKSPDRYSIAYFNTGRKNVIMQGPLKKYPPITCGEYFLEKTETQFGGTFRRQPVNATARA</sequence>
<dbReference type="InterPro" id="IPR044861">
    <property type="entry name" value="IPNS-like_FE2OG_OXY"/>
</dbReference>
<evidence type="ECO:0000313" key="5">
    <source>
        <dbReference type="Proteomes" id="UP000799428"/>
    </source>
</evidence>
<proteinExistence type="inferred from homology"/>
<dbReference type="GO" id="GO:0046872">
    <property type="term" value="F:metal ion binding"/>
    <property type="evidence" value="ECO:0007669"/>
    <property type="project" value="UniProtKB-KW"/>
</dbReference>
<evidence type="ECO:0000259" key="3">
    <source>
        <dbReference type="PROSITE" id="PS51471"/>
    </source>
</evidence>
<dbReference type="OrthoDB" id="288590at2759"/>
<dbReference type="InterPro" id="IPR005123">
    <property type="entry name" value="Oxoglu/Fe-dep_dioxygenase_dom"/>
</dbReference>
<dbReference type="Pfam" id="PF03171">
    <property type="entry name" value="2OG-FeII_Oxy"/>
    <property type="match status" value="1"/>
</dbReference>
<evidence type="ECO:0000313" key="4">
    <source>
        <dbReference type="EMBL" id="KAF2712815.1"/>
    </source>
</evidence>